<feature type="transmembrane region" description="Helical" evidence="1">
    <location>
        <begin position="6"/>
        <end position="24"/>
    </location>
</feature>
<evidence type="ECO:0000313" key="2">
    <source>
        <dbReference type="EMBL" id="BCA97075.1"/>
    </source>
</evidence>
<feature type="transmembrane region" description="Helical" evidence="1">
    <location>
        <begin position="60"/>
        <end position="81"/>
    </location>
</feature>
<evidence type="ECO:0000313" key="3">
    <source>
        <dbReference type="Proteomes" id="UP000502894"/>
    </source>
</evidence>
<keyword evidence="3" id="KW-1185">Reference proteome</keyword>
<dbReference type="Proteomes" id="UP000502894">
    <property type="component" value="Chromosome"/>
</dbReference>
<keyword evidence="1" id="KW-1133">Transmembrane helix</keyword>
<keyword evidence="1" id="KW-0472">Membrane</keyword>
<feature type="transmembrane region" description="Helical" evidence="1">
    <location>
        <begin position="93"/>
        <end position="112"/>
    </location>
</feature>
<protein>
    <recommendedName>
        <fullName evidence="4">Transmembrane protein</fullName>
    </recommendedName>
</protein>
<dbReference type="RefSeq" id="WP_173238291.1">
    <property type="nucleotide sequence ID" value="NZ_AP022839.1"/>
</dbReference>
<dbReference type="KEGG" id="lant:TUM19329_34360"/>
<dbReference type="EMBL" id="AP022839">
    <property type="protein sequence ID" value="BCA97075.1"/>
    <property type="molecule type" value="Genomic_DNA"/>
</dbReference>
<sequence length="113" mass="12074">MLIAAIILFIIAALFGLIILTALLQETPSHKKVVYLHGITAVAALLLVIIYMLLNPVSVLLITSLTLFILAALGGLTLFIIDMREGAIPKLLIVLHPLLALAGLVSLVIYVLP</sequence>
<accession>A0A6F8T8R6</accession>
<keyword evidence="1" id="KW-0812">Transmembrane</keyword>
<feature type="transmembrane region" description="Helical" evidence="1">
    <location>
        <begin position="33"/>
        <end position="54"/>
    </location>
</feature>
<gene>
    <name evidence="2" type="ORF">TUM19329_34360</name>
</gene>
<organism evidence="2 3">
    <name type="scientific">Legionella antarctica</name>
    <dbReference type="NCBI Taxonomy" id="2708020"/>
    <lineage>
        <taxon>Bacteria</taxon>
        <taxon>Pseudomonadati</taxon>
        <taxon>Pseudomonadota</taxon>
        <taxon>Gammaproteobacteria</taxon>
        <taxon>Legionellales</taxon>
        <taxon>Legionellaceae</taxon>
        <taxon>Legionella</taxon>
    </lineage>
</organism>
<name>A0A6F8T8R6_9GAMM</name>
<evidence type="ECO:0000256" key="1">
    <source>
        <dbReference type="SAM" id="Phobius"/>
    </source>
</evidence>
<reference evidence="2" key="1">
    <citation type="journal article" date="2020" name="Microbiol. Resour. Announc.">
        <title>Complete Genome Sequence of Novel Psychrotolerant Legionella Strain TUM19329, Isolated from Antarctic Lake Sediment.</title>
        <authorList>
            <person name="Shimada S."/>
            <person name="Nakai R."/>
            <person name="Aoki K."/>
            <person name="Shimoeda N."/>
            <person name="Ohno G."/>
            <person name="Miyazaki Y."/>
            <person name="Kudoh S."/>
            <person name="Imura S."/>
            <person name="Watanabe K."/>
            <person name="Ishii Y."/>
            <person name="Tateda K."/>
        </authorList>
    </citation>
    <scope>NUCLEOTIDE SEQUENCE [LARGE SCALE GENOMIC DNA]</scope>
    <source>
        <strain evidence="2">TUM19329</strain>
    </source>
</reference>
<dbReference type="AlphaFoldDB" id="A0A6F8T8R6"/>
<evidence type="ECO:0008006" key="4">
    <source>
        <dbReference type="Google" id="ProtNLM"/>
    </source>
</evidence>
<proteinExistence type="predicted"/>